<comment type="caution">
    <text evidence="2">The sequence shown here is derived from an EMBL/GenBank/DDBJ whole genome shotgun (WGS) entry which is preliminary data.</text>
</comment>
<evidence type="ECO:0000313" key="2">
    <source>
        <dbReference type="EMBL" id="CAE8638509.1"/>
    </source>
</evidence>
<dbReference type="OrthoDB" id="543641at2759"/>
<feature type="region of interest" description="Disordered" evidence="1">
    <location>
        <begin position="86"/>
        <end position="138"/>
    </location>
</feature>
<name>A0A813HM52_POLGL</name>
<keyword evidence="3" id="KW-1185">Reference proteome</keyword>
<dbReference type="Proteomes" id="UP000654075">
    <property type="component" value="Unassembled WGS sequence"/>
</dbReference>
<dbReference type="AlphaFoldDB" id="A0A813HM52"/>
<reference evidence="2" key="1">
    <citation type="submission" date="2021-02" db="EMBL/GenBank/DDBJ databases">
        <authorList>
            <person name="Dougan E. K."/>
            <person name="Rhodes N."/>
            <person name="Thang M."/>
            <person name="Chan C."/>
        </authorList>
    </citation>
    <scope>NUCLEOTIDE SEQUENCE</scope>
</reference>
<proteinExistence type="predicted"/>
<feature type="region of interest" description="Disordered" evidence="1">
    <location>
        <begin position="1"/>
        <end position="45"/>
    </location>
</feature>
<protein>
    <submittedName>
        <fullName evidence="2">Uncharacterized protein</fullName>
    </submittedName>
</protein>
<sequence>MAAGAVAATLSSAAPSTWRQAAPIGKQNRRKGTAGGNRADDSAKGAFRPYHSVSVPKSVASSALEFDPLGVSRAIMGNCPFRGLSAAQKEPAQSPAAQGSRSESSSTARRVSAQEGFSGAAGPPVLSPPNPSGTDGSGTVVAKILEAGVRLLLRRHQGVQVVVHSSWPELLFGSVKAVHLSGRGWLSKLGLAARELIVSAPTSCKLDYGELLAGRVTLTECALGWAEAAFDASDFANFLVYPPVVSSARRLIGSDFSFEPQGVRIDVAAGQVHFVCRQAGEQFNVVLEAVGGVEGEHVGMPESNPWGVLVVLEPSQPALACVMTKFFNELEVDLAGVGLRFAGLAIREEAGRAIVRLRLNARIQRIPNPLRDTI</sequence>
<organism evidence="2 3">
    <name type="scientific">Polarella glacialis</name>
    <name type="common">Dinoflagellate</name>
    <dbReference type="NCBI Taxonomy" id="89957"/>
    <lineage>
        <taxon>Eukaryota</taxon>
        <taxon>Sar</taxon>
        <taxon>Alveolata</taxon>
        <taxon>Dinophyceae</taxon>
        <taxon>Suessiales</taxon>
        <taxon>Suessiaceae</taxon>
        <taxon>Polarella</taxon>
    </lineage>
</organism>
<feature type="compositionally biased region" description="Low complexity" evidence="1">
    <location>
        <begin position="1"/>
        <end position="16"/>
    </location>
</feature>
<gene>
    <name evidence="2" type="ORF">PGLA1383_LOCUS53679</name>
</gene>
<evidence type="ECO:0000256" key="1">
    <source>
        <dbReference type="SAM" id="MobiDB-lite"/>
    </source>
</evidence>
<feature type="compositionally biased region" description="Polar residues" evidence="1">
    <location>
        <begin position="95"/>
        <end position="109"/>
    </location>
</feature>
<evidence type="ECO:0000313" key="3">
    <source>
        <dbReference type="Proteomes" id="UP000654075"/>
    </source>
</evidence>
<dbReference type="EMBL" id="CAJNNV010031983">
    <property type="protein sequence ID" value="CAE8638509.1"/>
    <property type="molecule type" value="Genomic_DNA"/>
</dbReference>
<accession>A0A813HM52</accession>